<gene>
    <name evidence="1" type="ORF">Raf01_03590</name>
</gene>
<comment type="caution">
    <text evidence="1">The sequence shown here is derived from an EMBL/GenBank/DDBJ whole genome shotgun (WGS) entry which is preliminary data.</text>
</comment>
<proteinExistence type="predicted"/>
<accession>A0A8J3QMC2</accession>
<dbReference type="Proteomes" id="UP000642748">
    <property type="component" value="Unassembled WGS sequence"/>
</dbReference>
<dbReference type="EMBL" id="BONZ01000006">
    <property type="protein sequence ID" value="GIH12187.1"/>
    <property type="molecule type" value="Genomic_DNA"/>
</dbReference>
<organism evidence="1 2">
    <name type="scientific">Rugosimonospora africana</name>
    <dbReference type="NCBI Taxonomy" id="556532"/>
    <lineage>
        <taxon>Bacteria</taxon>
        <taxon>Bacillati</taxon>
        <taxon>Actinomycetota</taxon>
        <taxon>Actinomycetes</taxon>
        <taxon>Micromonosporales</taxon>
        <taxon>Micromonosporaceae</taxon>
        <taxon>Rugosimonospora</taxon>
    </lineage>
</organism>
<sequence>MPYRSRVANSAITPRSVPKPWGWLVHVLKTARARFPGGFSGVSAPLNRGDMLADRTDWDILAAPRLV</sequence>
<reference evidence="1" key="1">
    <citation type="submission" date="2021-01" db="EMBL/GenBank/DDBJ databases">
        <title>Whole genome shotgun sequence of Rugosimonospora africana NBRC 104875.</title>
        <authorList>
            <person name="Komaki H."/>
            <person name="Tamura T."/>
        </authorList>
    </citation>
    <scope>NUCLEOTIDE SEQUENCE</scope>
    <source>
        <strain evidence="1">NBRC 104875</strain>
    </source>
</reference>
<name>A0A8J3QMC2_9ACTN</name>
<evidence type="ECO:0000313" key="2">
    <source>
        <dbReference type="Proteomes" id="UP000642748"/>
    </source>
</evidence>
<protein>
    <submittedName>
        <fullName evidence="1">Uncharacterized protein</fullName>
    </submittedName>
</protein>
<dbReference type="AlphaFoldDB" id="A0A8J3QMC2"/>
<keyword evidence="2" id="KW-1185">Reference proteome</keyword>
<evidence type="ECO:0000313" key="1">
    <source>
        <dbReference type="EMBL" id="GIH12187.1"/>
    </source>
</evidence>